<evidence type="ECO:0000256" key="3">
    <source>
        <dbReference type="ARBA" id="ARBA00022664"/>
    </source>
</evidence>
<feature type="compositionally biased region" description="Polar residues" evidence="5">
    <location>
        <begin position="431"/>
        <end position="450"/>
    </location>
</feature>
<accession>A0ABQ9MNB1</accession>
<evidence type="ECO:0000259" key="6">
    <source>
        <dbReference type="Pfam" id="PF05182"/>
    </source>
</evidence>
<evidence type="ECO:0000256" key="4">
    <source>
        <dbReference type="ARBA" id="ARBA00023242"/>
    </source>
</evidence>
<keyword evidence="4" id="KW-0539">Nucleus</keyword>
<evidence type="ECO:0000256" key="1">
    <source>
        <dbReference type="ARBA" id="ARBA00004123"/>
    </source>
</evidence>
<comment type="caution">
    <text evidence="7">The sequence shown here is derived from an EMBL/GenBank/DDBJ whole genome shotgun (WGS) entry which is preliminary data.</text>
</comment>
<dbReference type="Proteomes" id="UP001174677">
    <property type="component" value="Chromosome 4"/>
</dbReference>
<name>A0ABQ9MNB1_HEVBR</name>
<comment type="subcellular location">
    <subcellularLocation>
        <location evidence="1">Nucleus</location>
    </subcellularLocation>
</comment>
<dbReference type="InterPro" id="IPR044976">
    <property type="entry name" value="FIPS5/FIPS3-like"/>
</dbReference>
<keyword evidence="3" id="KW-0507">mRNA processing</keyword>
<protein>
    <recommendedName>
        <fullName evidence="6">Pre-mRNA polyadenylation factor Fip1 domain-containing protein</fullName>
    </recommendedName>
</protein>
<dbReference type="EMBL" id="JARPOI010000004">
    <property type="protein sequence ID" value="KAJ9181804.1"/>
    <property type="molecule type" value="Genomic_DNA"/>
</dbReference>
<reference evidence="7" key="1">
    <citation type="journal article" date="2023" name="Plant Biotechnol. J.">
        <title>Chromosome-level wild Hevea brasiliensis genome provides new tools for genomic-assisted breeding and valuable loci to elevate rubber yield.</title>
        <authorList>
            <person name="Cheng H."/>
            <person name="Song X."/>
            <person name="Hu Y."/>
            <person name="Wu T."/>
            <person name="Yang Q."/>
            <person name="An Z."/>
            <person name="Feng S."/>
            <person name="Deng Z."/>
            <person name="Wu W."/>
            <person name="Zeng X."/>
            <person name="Tu M."/>
            <person name="Wang X."/>
            <person name="Huang H."/>
        </authorList>
    </citation>
    <scope>NUCLEOTIDE SEQUENCE</scope>
    <source>
        <strain evidence="7">MT/VB/25A 57/8</strain>
    </source>
</reference>
<dbReference type="Pfam" id="PF05182">
    <property type="entry name" value="Fip1"/>
    <property type="match status" value="1"/>
</dbReference>
<evidence type="ECO:0000256" key="2">
    <source>
        <dbReference type="ARBA" id="ARBA00007459"/>
    </source>
</evidence>
<sequence length="1230" mass="141548">MEDLIDDDFGDIYADVEVQASSAINSVLNFAKLCTEQQEGEEECKNNSTTEEFNRSLSEGILKSDLKQLSSICEKSNVSEAGGSDSEDDLNIVLNDEDCKGLPIAEERNDNCDGFEEEKDEDDDGFCSVKKGHGKNGLHASANGHGGERGNGVKGGYSSHYPQYKHLKPHGSSFSSNNKVNDSLGLVCSSKSVRGDWEDNRCKQHKISNTGQVANNRAMANSSGYGFSLPWYRTILDVNIDAFEEKKWKYPGVHISDFFNFGFNEDSWKQYCISLEQLRQHSFMHGRFQNQKSSKFTQAFEIELEDERAAHETVTDDIAQAGSASKSADMGERQLELPKGRAIQVEDTTTERQPTMDLRHPRIWDSDVVIQINVQDSNGNSSGSGEEELCHIDRSGLEASKIMDLCVDDIQDVHNSGSDSVDESPAKSLGNIRSPSSNRCSQPISDSSQMALDLGSHDKDQNSDAERYHHHHHEANAQMSEEISKEMETIEEENGRNMCKSDQYLTETELSVGEQSHFSLTLSCSGSDSEASRGSLCSIPEVSSSLLRRQSSGAMLQELVASDHKYTESNGATKKPDDSQHYSRNRSRIQEARRNQNRRLHRVAERSIHPDTDNDASPMSRDQLSIGHYKRIEEMHDFGDHKGGDLPYDRQRDVFSCYGRERFSDNHFRDVCRKHPRTKYHRSVRDEIKPKERRNWNESDLHERSFRLDDREDVDRDWDCGGRGLSPEGLIPDTYRDSRRLVTKYNNFKQTDIQWGRKVDKIQSRKRTNYDAFLSANKNVDDLMLQKYGRLVTNRKGDSLDEQYDSHIPFFGRETNLHERRVRYGHRTPINLENSWPINLENSWCMETADDHWILNQQHLSTWSHRESYAANEERWKDMMSPRKEMFDVADRYGRHRREIRGGKYRGNQWVDGYNDIDNAEDDVVYIDDRVHWRRKYSRRTGVLHGTQGESILKHQDDEFYAKRSSCSYEKFSRHERIHAKYRSANGWMVDDMQLEWHRRKMFKGESSAGFRNRNSYMMSRGEYEQTSGRCNDPVDLIFGEGKSSGRCSNTESLLSNGKFKKMDQKFAKEQKILNHFNENQTGKATQIGISKLENSRDDEQWLDKFPATEHNKGLDIEEGQIVPEEPVIEDRLEKKHASGNAAHTCNMKKKIFCNENVSSGFEKVYDDQHILETLAKMERRRERFKDPVASTEPDKSLKPQADLVPYTVETKHVRPARKRQWKLDLCHYS</sequence>
<evidence type="ECO:0000256" key="5">
    <source>
        <dbReference type="SAM" id="MobiDB-lite"/>
    </source>
</evidence>
<feature type="region of interest" description="Disordered" evidence="5">
    <location>
        <begin position="415"/>
        <end position="477"/>
    </location>
</feature>
<keyword evidence="8" id="KW-1185">Reference proteome</keyword>
<feature type="compositionally biased region" description="Basic and acidic residues" evidence="5">
    <location>
        <begin position="455"/>
        <end position="467"/>
    </location>
</feature>
<organism evidence="7 8">
    <name type="scientific">Hevea brasiliensis</name>
    <name type="common">Para rubber tree</name>
    <name type="synonym">Siphonia brasiliensis</name>
    <dbReference type="NCBI Taxonomy" id="3981"/>
    <lineage>
        <taxon>Eukaryota</taxon>
        <taxon>Viridiplantae</taxon>
        <taxon>Streptophyta</taxon>
        <taxon>Embryophyta</taxon>
        <taxon>Tracheophyta</taxon>
        <taxon>Spermatophyta</taxon>
        <taxon>Magnoliopsida</taxon>
        <taxon>eudicotyledons</taxon>
        <taxon>Gunneridae</taxon>
        <taxon>Pentapetalae</taxon>
        <taxon>rosids</taxon>
        <taxon>fabids</taxon>
        <taxon>Malpighiales</taxon>
        <taxon>Euphorbiaceae</taxon>
        <taxon>Crotonoideae</taxon>
        <taxon>Micrandreae</taxon>
        <taxon>Hevea</taxon>
    </lineage>
</organism>
<comment type="similarity">
    <text evidence="2">Belongs to the FIP1 family.</text>
</comment>
<feature type="region of interest" description="Disordered" evidence="5">
    <location>
        <begin position="563"/>
        <end position="621"/>
    </location>
</feature>
<feature type="region of interest" description="Disordered" evidence="5">
    <location>
        <begin position="137"/>
        <end position="162"/>
    </location>
</feature>
<feature type="compositionally biased region" description="Basic and acidic residues" evidence="5">
    <location>
        <begin position="602"/>
        <end position="612"/>
    </location>
</feature>
<evidence type="ECO:0000313" key="7">
    <source>
        <dbReference type="EMBL" id="KAJ9181804.1"/>
    </source>
</evidence>
<feature type="domain" description="Pre-mRNA polyadenylation factor Fip1" evidence="6">
    <location>
        <begin position="237"/>
        <end position="279"/>
    </location>
</feature>
<evidence type="ECO:0000313" key="8">
    <source>
        <dbReference type="Proteomes" id="UP001174677"/>
    </source>
</evidence>
<proteinExistence type="inferred from homology"/>
<gene>
    <name evidence="7" type="ORF">P3X46_005858</name>
</gene>
<dbReference type="PANTHER" id="PTHR36884">
    <property type="entry name" value="FIP1[III]-LIKE PROTEIN"/>
    <property type="match status" value="1"/>
</dbReference>
<dbReference type="PANTHER" id="PTHR36884:SF4">
    <property type="entry name" value="FIP1[III]-LIKE PROTEIN"/>
    <property type="match status" value="1"/>
</dbReference>
<dbReference type="InterPro" id="IPR007854">
    <property type="entry name" value="Fip1_dom"/>
</dbReference>